<reference evidence="1 2" key="1">
    <citation type="journal article" date="2010" name="J. Bacteriol.">
        <title>Complete genome sequence analysis of Leuconostoc kimchii IMSNU 11154.</title>
        <authorList>
            <person name="Oh H.M."/>
            <person name="Cho Y.J."/>
            <person name="Kim B.K."/>
            <person name="Roe J.H."/>
            <person name="Kang S.O."/>
            <person name="Nahm B.H."/>
            <person name="Jeong G."/>
            <person name="Han H.U."/>
            <person name="Chun J."/>
        </authorList>
    </citation>
    <scope>NUCLEOTIDE SEQUENCE [LARGE SCALE GENOMIC DNA]</scope>
    <source>
        <strain evidence="2">IMSNU 11154 / KCTC 2386 / IH25</strain>
    </source>
</reference>
<dbReference type="AlphaFoldDB" id="D5T426"/>
<dbReference type="EMBL" id="CP001758">
    <property type="protein sequence ID" value="ADG40964.1"/>
    <property type="molecule type" value="Genomic_DNA"/>
</dbReference>
<dbReference type="PATRIC" id="fig|762051.18.peg.1432"/>
<evidence type="ECO:0000313" key="1">
    <source>
        <dbReference type="EMBL" id="ADG40964.1"/>
    </source>
</evidence>
<dbReference type="Proteomes" id="UP000002362">
    <property type="component" value="Chromosome"/>
</dbReference>
<protein>
    <submittedName>
        <fullName evidence="1">Uncharacterized protein</fullName>
    </submittedName>
</protein>
<evidence type="ECO:0000313" key="2">
    <source>
        <dbReference type="Proteomes" id="UP000002362"/>
    </source>
</evidence>
<sequence>MIVNCQNIYYLHTNKIVTAVFLKGSGAVDEVG</sequence>
<accession>D5T426</accession>
<dbReference type="STRING" id="762051.LKI_07125"/>
<proteinExistence type="predicted"/>
<gene>
    <name evidence="1" type="ordered locus">LKI_07125</name>
</gene>
<dbReference type="KEGG" id="lki:LKI_07125"/>
<organism evidence="1 2">
    <name type="scientific">Leuconostoc kimchii (strain IMSNU 11154 / KCTC 2386 / IH25)</name>
    <dbReference type="NCBI Taxonomy" id="762051"/>
    <lineage>
        <taxon>Bacteria</taxon>
        <taxon>Bacillati</taxon>
        <taxon>Bacillota</taxon>
        <taxon>Bacilli</taxon>
        <taxon>Lactobacillales</taxon>
        <taxon>Lactobacillaceae</taxon>
        <taxon>Leuconostoc</taxon>
    </lineage>
</organism>
<name>D5T426_LEUKI</name>
<dbReference type="HOGENOM" id="CLU_219417_0_0_9"/>